<dbReference type="SUPFAM" id="SSF47473">
    <property type="entry name" value="EF-hand"/>
    <property type="match status" value="1"/>
</dbReference>
<dbReference type="InterPro" id="IPR017907">
    <property type="entry name" value="Znf_RING_CS"/>
</dbReference>
<evidence type="ECO:0000313" key="10">
    <source>
        <dbReference type="Proteomes" id="UP000008743"/>
    </source>
</evidence>
<keyword evidence="1" id="KW-0479">Metal-binding</keyword>
<proteinExistence type="predicted"/>
<dbReference type="InterPro" id="IPR014741">
    <property type="entry name" value="Adaptor_Cbl_EF_hand-like"/>
</dbReference>
<dbReference type="GO" id="GO:0008270">
    <property type="term" value="F:zinc ion binding"/>
    <property type="evidence" value="ECO:0007669"/>
    <property type="project" value="UniProtKB-KW"/>
</dbReference>
<dbReference type="InterPro" id="IPR014742">
    <property type="entry name" value="Adaptor_Cbl_SH2-like"/>
</dbReference>
<feature type="compositionally biased region" description="Low complexity" evidence="6">
    <location>
        <begin position="35"/>
        <end position="55"/>
    </location>
</feature>
<dbReference type="Gene3D" id="1.10.238.10">
    <property type="entry name" value="EF-hand"/>
    <property type="match status" value="1"/>
</dbReference>
<dbReference type="SUPFAM" id="SSF57850">
    <property type="entry name" value="RING/U-box"/>
    <property type="match status" value="1"/>
</dbReference>
<feature type="region of interest" description="Disordered" evidence="6">
    <location>
        <begin position="488"/>
        <end position="533"/>
    </location>
</feature>
<evidence type="ECO:0000256" key="6">
    <source>
        <dbReference type="SAM" id="MobiDB-lite"/>
    </source>
</evidence>
<name>A0A0D2WMR8_CAPO3</name>
<gene>
    <name evidence="9" type="ORF">CAOG_003232</name>
</gene>
<dbReference type="PANTHER" id="PTHR23007:SF11">
    <property type="entry name" value="E3 UBIQUITIN-PROTEIN LIGASE CBL"/>
    <property type="match status" value="1"/>
</dbReference>
<feature type="domain" description="RING-type" evidence="7">
    <location>
        <begin position="400"/>
        <end position="439"/>
    </location>
</feature>
<dbReference type="InterPro" id="IPR036860">
    <property type="entry name" value="SH2_dom_sf"/>
</dbReference>
<dbReference type="Pfam" id="PF02262">
    <property type="entry name" value="Cbl_N"/>
    <property type="match status" value="1"/>
</dbReference>
<dbReference type="CDD" id="cd09920">
    <property type="entry name" value="SH2_Cbl-b_TKB"/>
    <property type="match status" value="1"/>
</dbReference>
<feature type="compositionally biased region" description="Low complexity" evidence="6">
    <location>
        <begin position="501"/>
        <end position="515"/>
    </location>
</feature>
<feature type="compositionally biased region" description="Low complexity" evidence="6">
    <location>
        <begin position="697"/>
        <end position="713"/>
    </location>
</feature>
<keyword evidence="4" id="KW-0106">Calcium</keyword>
<dbReference type="Gene3D" id="3.30.505.10">
    <property type="entry name" value="SH2 domain"/>
    <property type="match status" value="1"/>
</dbReference>
<sequence length="781" mass="84289">MHGIGASLRDFGLTLRTNLRRRPASDGGDGSFFVDPNASGSSAAGSPSNGGDASAGSALMNGADYKADAELDSRTLDRLSSRVQKILKLIKSKKLTLRNSPPFLQELLAEIYQHLKLILSKAELETLRQIPYLTITLQNIFLKLYNISSLIKKGKHEDLQQEESHIRRQLTKFTLILSHIVTDFKAVFPNGKFCDKDLKIAKKEAADFWKANFDLRCIVPWHEFLAAFKTVHPISTPQEASALRTTMNLTDYNHISWFEFDVFTRLFQPWSHLVNNWNVLAITHPAYQAYMTYDEVNTVLKPFVNKPGSYVFRLSCTRLGQWAIGYVNAEKKVVQTIPNTKSLYQALIDGSVDGTFKYPMGQDDNPDIQRHVTVTPATHIKVSEEQFEIYSDIESTFELCKICSVNDKNVRINPCGHLLCLACVTHWRSTGSQVCPFCRDQIKDVENVIIEPFKKRSASQNGEEEDDDSDSLPDIDLCMLVASKISRKESHDEDDHASNGSSSSSSAAASSSSSSINRGPVPQPPGLNAQSSAAAATAPSMYATPIRKSAGLTTAAAAASGPPPLPPANSRASPHPFDDRPSNGPMLVPSSPFAQSSPSAGGAPGPALPPRRPGTGSSAEPPAALQSSRGLPPSPGLARASPPLIAPIASRDGAPSLPPRNANASAPPEPDMSLHPSLQQQYSSNSSRDEVPPVPPSRYSSGSVRSSAPRSVPGARGAFDELPPLPTASANRALPPPPPAAAGGRGMAPNPPTTICPMCATDLTGFDNDRVNSHIDRCLRI</sequence>
<accession>A0A0D2WMR8</accession>
<dbReference type="Gene3D" id="1.20.930.20">
    <property type="entry name" value="Adaptor protein Cbl, N-terminal domain"/>
    <property type="match status" value="1"/>
</dbReference>
<reference evidence="10" key="1">
    <citation type="submission" date="2011-02" db="EMBL/GenBank/DDBJ databases">
        <title>The Genome Sequence of Capsaspora owczarzaki ATCC 30864.</title>
        <authorList>
            <person name="Russ C."/>
            <person name="Cuomo C."/>
            <person name="Burger G."/>
            <person name="Gray M.W."/>
            <person name="Holland P.W.H."/>
            <person name="King N."/>
            <person name="Lang F.B.F."/>
            <person name="Roger A.J."/>
            <person name="Ruiz-Trillo I."/>
            <person name="Young S.K."/>
            <person name="Zeng Q."/>
            <person name="Gargeya S."/>
            <person name="Alvarado L."/>
            <person name="Berlin A."/>
            <person name="Chapman S.B."/>
            <person name="Chen Z."/>
            <person name="Freedman E."/>
            <person name="Gellesch M."/>
            <person name="Goldberg J."/>
            <person name="Griggs A."/>
            <person name="Gujja S."/>
            <person name="Heilman E."/>
            <person name="Heiman D."/>
            <person name="Howarth C."/>
            <person name="Mehta T."/>
            <person name="Neiman D."/>
            <person name="Pearson M."/>
            <person name="Roberts A."/>
            <person name="Saif S."/>
            <person name="Shea T."/>
            <person name="Shenoy N."/>
            <person name="Sisk P."/>
            <person name="Stolte C."/>
            <person name="Sykes S."/>
            <person name="White J."/>
            <person name="Yandava C."/>
            <person name="Haas B."/>
            <person name="Nusbaum C."/>
            <person name="Birren B."/>
        </authorList>
    </citation>
    <scope>NUCLEOTIDE SEQUENCE</scope>
    <source>
        <strain evidence="10">ATCC 30864</strain>
    </source>
</reference>
<dbReference type="STRING" id="595528.A0A0D2WMR8"/>
<dbReference type="GO" id="GO:0005886">
    <property type="term" value="C:plasma membrane"/>
    <property type="evidence" value="ECO:0007669"/>
    <property type="project" value="TreeGrafter"/>
</dbReference>
<dbReference type="GO" id="GO:0001784">
    <property type="term" value="F:phosphotyrosine residue binding"/>
    <property type="evidence" value="ECO:0007669"/>
    <property type="project" value="InterPro"/>
</dbReference>
<dbReference type="Proteomes" id="UP000008743">
    <property type="component" value="Unassembled WGS sequence"/>
</dbReference>
<dbReference type="Pfam" id="PF13920">
    <property type="entry name" value="zf-C3HC4_3"/>
    <property type="match status" value="1"/>
</dbReference>
<dbReference type="GO" id="GO:0061630">
    <property type="term" value="F:ubiquitin protein ligase activity"/>
    <property type="evidence" value="ECO:0007669"/>
    <property type="project" value="TreeGrafter"/>
</dbReference>
<dbReference type="InterPro" id="IPR036537">
    <property type="entry name" value="Adaptor_Cbl_N_dom_sf"/>
</dbReference>
<dbReference type="InParanoid" id="A0A0D2WMR8"/>
<dbReference type="Pfam" id="PF02761">
    <property type="entry name" value="Cbl_N2"/>
    <property type="match status" value="1"/>
</dbReference>
<dbReference type="GO" id="GO:0007166">
    <property type="term" value="P:cell surface receptor signaling pathway"/>
    <property type="evidence" value="ECO:0007669"/>
    <property type="project" value="InterPro"/>
</dbReference>
<dbReference type="SUPFAM" id="SSF47668">
    <property type="entry name" value="N-terminal domain of cbl (N-cbl)"/>
    <property type="match status" value="1"/>
</dbReference>
<dbReference type="GO" id="GO:0023051">
    <property type="term" value="P:regulation of signaling"/>
    <property type="evidence" value="ECO:0007669"/>
    <property type="project" value="InterPro"/>
</dbReference>
<dbReference type="InterPro" id="IPR011992">
    <property type="entry name" value="EF-hand-dom_pair"/>
</dbReference>
<dbReference type="PANTHER" id="PTHR23007">
    <property type="entry name" value="CBL"/>
    <property type="match status" value="1"/>
</dbReference>
<dbReference type="OrthoDB" id="7237699at2759"/>
<feature type="compositionally biased region" description="Polar residues" evidence="6">
    <location>
        <begin position="676"/>
        <end position="686"/>
    </location>
</feature>
<dbReference type="Pfam" id="PF02762">
    <property type="entry name" value="Cbl_N3"/>
    <property type="match status" value="1"/>
</dbReference>
<keyword evidence="10" id="KW-1185">Reference proteome</keyword>
<dbReference type="GO" id="GO:0045121">
    <property type="term" value="C:membrane raft"/>
    <property type="evidence" value="ECO:0007669"/>
    <property type="project" value="TreeGrafter"/>
</dbReference>
<feature type="compositionally biased region" description="Low complexity" evidence="6">
    <location>
        <begin position="551"/>
        <end position="560"/>
    </location>
</feature>
<evidence type="ECO:0000259" key="7">
    <source>
        <dbReference type="PROSITE" id="PS50089"/>
    </source>
</evidence>
<feature type="compositionally biased region" description="Basic and acidic residues" evidence="6">
    <location>
        <begin position="488"/>
        <end position="497"/>
    </location>
</feature>
<keyword evidence="3" id="KW-0862">Zinc</keyword>
<evidence type="ECO:0000256" key="3">
    <source>
        <dbReference type="ARBA" id="ARBA00022833"/>
    </source>
</evidence>
<dbReference type="Gene3D" id="3.30.40.10">
    <property type="entry name" value="Zinc/RING finger domain, C3HC4 (zinc finger)"/>
    <property type="match status" value="1"/>
</dbReference>
<feature type="domain" description="Cbl-PTB" evidence="8">
    <location>
        <begin position="65"/>
        <end position="370"/>
    </location>
</feature>
<feature type="region of interest" description="Disordered" evidence="6">
    <location>
        <begin position="22"/>
        <end position="55"/>
    </location>
</feature>
<dbReference type="PhylomeDB" id="A0A0D2WMR8"/>
<evidence type="ECO:0000256" key="2">
    <source>
        <dbReference type="ARBA" id="ARBA00022771"/>
    </source>
</evidence>
<dbReference type="eggNOG" id="KOG1785">
    <property type="taxonomic scope" value="Eukaryota"/>
</dbReference>
<dbReference type="GO" id="GO:0005509">
    <property type="term" value="F:calcium ion binding"/>
    <property type="evidence" value="ECO:0007669"/>
    <property type="project" value="InterPro"/>
</dbReference>
<dbReference type="PROSITE" id="PS00518">
    <property type="entry name" value="ZF_RING_1"/>
    <property type="match status" value="1"/>
</dbReference>
<feature type="compositionally biased region" description="Low complexity" evidence="6">
    <location>
        <begin position="589"/>
        <end position="601"/>
    </location>
</feature>
<keyword evidence="2 5" id="KW-0863">Zinc-finger</keyword>
<feature type="region of interest" description="Disordered" evidence="6">
    <location>
        <begin position="551"/>
        <end position="753"/>
    </location>
</feature>
<evidence type="ECO:0000259" key="8">
    <source>
        <dbReference type="PROSITE" id="PS51506"/>
    </source>
</evidence>
<dbReference type="AlphaFoldDB" id="A0A0D2WMR8"/>
<dbReference type="InterPro" id="IPR013083">
    <property type="entry name" value="Znf_RING/FYVE/PHD"/>
</dbReference>
<dbReference type="InterPro" id="IPR024159">
    <property type="entry name" value="Cbl_PTB"/>
</dbReference>
<dbReference type="SMART" id="SM00184">
    <property type="entry name" value="RING"/>
    <property type="match status" value="1"/>
</dbReference>
<dbReference type="PROSITE" id="PS50089">
    <property type="entry name" value="ZF_RING_2"/>
    <property type="match status" value="1"/>
</dbReference>
<evidence type="ECO:0000256" key="4">
    <source>
        <dbReference type="ARBA" id="ARBA00022837"/>
    </source>
</evidence>
<dbReference type="EMBL" id="KE346363">
    <property type="protein sequence ID" value="KJE92220.1"/>
    <property type="molecule type" value="Genomic_DNA"/>
</dbReference>
<evidence type="ECO:0000256" key="1">
    <source>
        <dbReference type="ARBA" id="ARBA00022723"/>
    </source>
</evidence>
<protein>
    <submittedName>
        <fullName evidence="9">E3 ubiquitin-protein ligase CBL-B-A</fullName>
    </submittedName>
</protein>
<organism evidence="9 10">
    <name type="scientific">Capsaspora owczarzaki (strain ATCC 30864)</name>
    <dbReference type="NCBI Taxonomy" id="595528"/>
    <lineage>
        <taxon>Eukaryota</taxon>
        <taxon>Filasterea</taxon>
        <taxon>Capsaspora</taxon>
    </lineage>
</organism>
<dbReference type="PROSITE" id="PS51506">
    <property type="entry name" value="CBL_PTB"/>
    <property type="match status" value="1"/>
</dbReference>
<dbReference type="RefSeq" id="XP_004364071.2">
    <property type="nucleotide sequence ID" value="XM_004364014.2"/>
</dbReference>
<dbReference type="InterPro" id="IPR024162">
    <property type="entry name" value="Adaptor_Cbl"/>
</dbReference>
<dbReference type="InterPro" id="IPR001841">
    <property type="entry name" value="Znf_RING"/>
</dbReference>
<evidence type="ECO:0000313" key="9">
    <source>
        <dbReference type="EMBL" id="KJE92220.1"/>
    </source>
</evidence>
<dbReference type="GO" id="GO:0017124">
    <property type="term" value="F:SH3 domain binding"/>
    <property type="evidence" value="ECO:0007669"/>
    <property type="project" value="TreeGrafter"/>
</dbReference>
<dbReference type="SUPFAM" id="SSF55550">
    <property type="entry name" value="SH2 domain"/>
    <property type="match status" value="1"/>
</dbReference>
<evidence type="ECO:0000256" key="5">
    <source>
        <dbReference type="PROSITE-ProRule" id="PRU00175"/>
    </source>
</evidence>
<dbReference type="InterPro" id="IPR003153">
    <property type="entry name" value="Adaptor_Cbl_N_hlx"/>
</dbReference>